<dbReference type="AlphaFoldDB" id="A0A0A0BM59"/>
<dbReference type="SUPFAM" id="SSF52540">
    <property type="entry name" value="P-loop containing nucleoside triphosphate hydrolases"/>
    <property type="match status" value="1"/>
</dbReference>
<name>A0A0A0BM59_9CELL</name>
<dbReference type="InterPro" id="IPR027417">
    <property type="entry name" value="P-loop_NTPase"/>
</dbReference>
<proteinExistence type="predicted"/>
<sequence length="199" mass="20761">MHPAATTTSPSWRCTASAERMAELVVVTGPPGAGKSTVAAALAEGLEPSALVTGDSFFGFLVRGAIAPWLPEADEQNRVVVAAAAAATGRLVAGGFHAVYDGVLGPWMVEAFVDRLGAAVPHLHYVVLLPPLETCLGRVAARTGHGFTDADATRHMHREFAEADVDDRHLLTDVTSDVAALVDRIAGRMTDGSLLLRGA</sequence>
<keyword evidence="1" id="KW-0808">Transferase</keyword>
<reference evidence="1 2" key="2">
    <citation type="journal article" date="2015" name="Stand. Genomic Sci.">
        <title>Draft genome sequence of Cellulomonas carbonis T26(T) and comparative analysis of six Cellulomonas genomes.</title>
        <authorList>
            <person name="Zhuang W."/>
            <person name="Zhang S."/>
            <person name="Xia X."/>
            <person name="Wang G."/>
        </authorList>
    </citation>
    <scope>NUCLEOTIDE SEQUENCE [LARGE SCALE GENOMIC DNA]</scope>
    <source>
        <strain evidence="1 2">T26</strain>
    </source>
</reference>
<keyword evidence="1" id="KW-0418">Kinase</keyword>
<dbReference type="Pfam" id="PF13671">
    <property type="entry name" value="AAA_33"/>
    <property type="match status" value="1"/>
</dbReference>
<accession>A0A0A0BM59</accession>
<reference evidence="1 2" key="1">
    <citation type="submission" date="2013-08" db="EMBL/GenBank/DDBJ databases">
        <title>Genome sequencing of Cellulomonas carbonis T26.</title>
        <authorList>
            <person name="Chen F."/>
            <person name="Li Y."/>
            <person name="Wang G."/>
        </authorList>
    </citation>
    <scope>NUCLEOTIDE SEQUENCE [LARGE SCALE GENOMIC DNA]</scope>
    <source>
        <strain evidence="1 2">T26</strain>
    </source>
</reference>
<dbReference type="Gene3D" id="3.40.50.300">
    <property type="entry name" value="P-loop containing nucleotide triphosphate hydrolases"/>
    <property type="match status" value="1"/>
</dbReference>
<keyword evidence="2" id="KW-1185">Reference proteome</keyword>
<comment type="caution">
    <text evidence="1">The sequence shown here is derived from an EMBL/GenBank/DDBJ whole genome shotgun (WGS) entry which is preliminary data.</text>
</comment>
<dbReference type="EMBL" id="AXCY01000163">
    <property type="protein sequence ID" value="KGM08742.1"/>
    <property type="molecule type" value="Genomic_DNA"/>
</dbReference>
<evidence type="ECO:0000313" key="2">
    <source>
        <dbReference type="Proteomes" id="UP000029839"/>
    </source>
</evidence>
<dbReference type="Proteomes" id="UP000029839">
    <property type="component" value="Unassembled WGS sequence"/>
</dbReference>
<protein>
    <submittedName>
        <fullName evidence="1">Shikimate kinase</fullName>
    </submittedName>
</protein>
<organism evidence="1 2">
    <name type="scientific">Cellulomonas carbonis T26</name>
    <dbReference type="NCBI Taxonomy" id="947969"/>
    <lineage>
        <taxon>Bacteria</taxon>
        <taxon>Bacillati</taxon>
        <taxon>Actinomycetota</taxon>
        <taxon>Actinomycetes</taxon>
        <taxon>Micrococcales</taxon>
        <taxon>Cellulomonadaceae</taxon>
        <taxon>Cellulomonas</taxon>
    </lineage>
</organism>
<evidence type="ECO:0000313" key="1">
    <source>
        <dbReference type="EMBL" id="KGM08742.1"/>
    </source>
</evidence>
<gene>
    <name evidence="1" type="ORF">N868_06450</name>
</gene>
<dbReference type="GO" id="GO:0016301">
    <property type="term" value="F:kinase activity"/>
    <property type="evidence" value="ECO:0007669"/>
    <property type="project" value="UniProtKB-KW"/>
</dbReference>